<dbReference type="VEuPathDB" id="FungiDB:BO70DRAFT_420169"/>
<dbReference type="Proteomes" id="UP000247233">
    <property type="component" value="Unassembled WGS sequence"/>
</dbReference>
<protein>
    <submittedName>
        <fullName evidence="3">Uncharacterized protein</fullName>
    </submittedName>
</protein>
<name>A0A317WQM5_9EURO</name>
<keyword evidence="4" id="KW-1185">Reference proteome</keyword>
<sequence length="276" mass="29949">MWFKDITAQKAFAVASLLLTSGVSAAAIPSNLDGPRSVSVVNDVATTTQITATGVDGKPTSVPVVDAPDCQFCDADDEDEQTDISGYEISSEPLESVPVITVPSNGDDPSDDISSKTTRQPATEVKRATTTSKDPKYERLEKTLGSTPVVNDGYAIKIRSERNEASGVSYVDHYLMVAGYVSKTTEGSTEYFKYDSACYDIQVVDGEIKLNDCGATKWYDFKATYAMLGKIKSGITSATLESDAKTIAEEMEKKGYNLLTNNCRDFVKKLYKKIKA</sequence>
<gene>
    <name evidence="3" type="ORF">BO70DRAFT_420169</name>
</gene>
<evidence type="ECO:0000313" key="3">
    <source>
        <dbReference type="EMBL" id="PWY88365.1"/>
    </source>
</evidence>
<dbReference type="OrthoDB" id="4504815at2759"/>
<feature type="signal peptide" evidence="2">
    <location>
        <begin position="1"/>
        <end position="25"/>
    </location>
</feature>
<evidence type="ECO:0000313" key="4">
    <source>
        <dbReference type="Proteomes" id="UP000247233"/>
    </source>
</evidence>
<evidence type="ECO:0000256" key="2">
    <source>
        <dbReference type="SAM" id="SignalP"/>
    </source>
</evidence>
<evidence type="ECO:0000256" key="1">
    <source>
        <dbReference type="SAM" id="MobiDB-lite"/>
    </source>
</evidence>
<organism evidence="3 4">
    <name type="scientific">Aspergillus heteromorphus CBS 117.55</name>
    <dbReference type="NCBI Taxonomy" id="1448321"/>
    <lineage>
        <taxon>Eukaryota</taxon>
        <taxon>Fungi</taxon>
        <taxon>Dikarya</taxon>
        <taxon>Ascomycota</taxon>
        <taxon>Pezizomycotina</taxon>
        <taxon>Eurotiomycetes</taxon>
        <taxon>Eurotiomycetidae</taxon>
        <taxon>Eurotiales</taxon>
        <taxon>Aspergillaceae</taxon>
        <taxon>Aspergillus</taxon>
        <taxon>Aspergillus subgen. Circumdati</taxon>
    </lineage>
</organism>
<proteinExistence type="predicted"/>
<feature type="region of interest" description="Disordered" evidence="1">
    <location>
        <begin position="101"/>
        <end position="135"/>
    </location>
</feature>
<dbReference type="EMBL" id="MSFL01000005">
    <property type="protein sequence ID" value="PWY88365.1"/>
    <property type="molecule type" value="Genomic_DNA"/>
</dbReference>
<dbReference type="RefSeq" id="XP_025401901.1">
    <property type="nucleotide sequence ID" value="XM_025547513.1"/>
</dbReference>
<keyword evidence="2" id="KW-0732">Signal</keyword>
<feature type="chain" id="PRO_5016333080" evidence="2">
    <location>
        <begin position="26"/>
        <end position="276"/>
    </location>
</feature>
<dbReference type="GeneID" id="37069750"/>
<accession>A0A317WQM5</accession>
<comment type="caution">
    <text evidence="3">The sequence shown here is derived from an EMBL/GenBank/DDBJ whole genome shotgun (WGS) entry which is preliminary data.</text>
</comment>
<dbReference type="AlphaFoldDB" id="A0A317WQM5"/>
<reference evidence="3 4" key="1">
    <citation type="submission" date="2016-12" db="EMBL/GenBank/DDBJ databases">
        <title>The genomes of Aspergillus section Nigri reveals drivers in fungal speciation.</title>
        <authorList>
            <consortium name="DOE Joint Genome Institute"/>
            <person name="Vesth T.C."/>
            <person name="Nybo J."/>
            <person name="Theobald S."/>
            <person name="Brandl J."/>
            <person name="Frisvad J.C."/>
            <person name="Nielsen K.F."/>
            <person name="Lyhne E.K."/>
            <person name="Kogle M.E."/>
            <person name="Kuo A."/>
            <person name="Riley R."/>
            <person name="Clum A."/>
            <person name="Nolan M."/>
            <person name="Lipzen A."/>
            <person name="Salamov A."/>
            <person name="Henrissat B."/>
            <person name="Wiebenga A."/>
            <person name="De Vries R.P."/>
            <person name="Grigoriev I.V."/>
            <person name="Mortensen U.H."/>
            <person name="Andersen M.R."/>
            <person name="Baker S.E."/>
        </authorList>
    </citation>
    <scope>NUCLEOTIDE SEQUENCE [LARGE SCALE GENOMIC DNA]</scope>
    <source>
        <strain evidence="3 4">CBS 117.55</strain>
    </source>
</reference>